<feature type="region of interest" description="Disordered" evidence="1">
    <location>
        <begin position="40"/>
        <end position="71"/>
    </location>
</feature>
<accession>A0AAV4PKS8</accession>
<evidence type="ECO:0000313" key="2">
    <source>
        <dbReference type="EMBL" id="GIX96479.1"/>
    </source>
</evidence>
<protein>
    <submittedName>
        <fullName evidence="2">Uncharacterized protein</fullName>
    </submittedName>
</protein>
<gene>
    <name evidence="2" type="ORF">CEXT_182151</name>
</gene>
<dbReference type="AlphaFoldDB" id="A0AAV4PKS8"/>
<organism evidence="2 3">
    <name type="scientific">Caerostris extrusa</name>
    <name type="common">Bark spider</name>
    <name type="synonym">Caerostris bankana</name>
    <dbReference type="NCBI Taxonomy" id="172846"/>
    <lineage>
        <taxon>Eukaryota</taxon>
        <taxon>Metazoa</taxon>
        <taxon>Ecdysozoa</taxon>
        <taxon>Arthropoda</taxon>
        <taxon>Chelicerata</taxon>
        <taxon>Arachnida</taxon>
        <taxon>Araneae</taxon>
        <taxon>Araneomorphae</taxon>
        <taxon>Entelegynae</taxon>
        <taxon>Araneoidea</taxon>
        <taxon>Araneidae</taxon>
        <taxon>Caerostris</taxon>
    </lineage>
</organism>
<dbReference type="EMBL" id="BPLR01004655">
    <property type="protein sequence ID" value="GIX96479.1"/>
    <property type="molecule type" value="Genomic_DNA"/>
</dbReference>
<proteinExistence type="predicted"/>
<feature type="region of interest" description="Disordered" evidence="1">
    <location>
        <begin position="1"/>
        <end position="20"/>
    </location>
</feature>
<keyword evidence="3" id="KW-1185">Reference proteome</keyword>
<comment type="caution">
    <text evidence="2">The sequence shown here is derived from an EMBL/GenBank/DDBJ whole genome shotgun (WGS) entry which is preliminary data.</text>
</comment>
<feature type="compositionally biased region" description="Polar residues" evidence="1">
    <location>
        <begin position="60"/>
        <end position="71"/>
    </location>
</feature>
<feature type="compositionally biased region" description="Basic and acidic residues" evidence="1">
    <location>
        <begin position="41"/>
        <end position="57"/>
    </location>
</feature>
<evidence type="ECO:0000256" key="1">
    <source>
        <dbReference type="SAM" id="MobiDB-lite"/>
    </source>
</evidence>
<evidence type="ECO:0000313" key="3">
    <source>
        <dbReference type="Proteomes" id="UP001054945"/>
    </source>
</evidence>
<dbReference type="Proteomes" id="UP001054945">
    <property type="component" value="Unassembled WGS sequence"/>
</dbReference>
<reference evidence="2 3" key="1">
    <citation type="submission" date="2021-06" db="EMBL/GenBank/DDBJ databases">
        <title>Caerostris extrusa draft genome.</title>
        <authorList>
            <person name="Kono N."/>
            <person name="Arakawa K."/>
        </authorList>
    </citation>
    <scope>NUCLEOTIDE SEQUENCE [LARGE SCALE GENOMIC DNA]</scope>
</reference>
<name>A0AAV4PKS8_CAEEX</name>
<sequence length="71" mass="7786">MAAAITNYHYTPIKPNSNGPIVTAYFCPGQKGRKVGPVPVLKKEGLSSPRQQEKGEELFSEQNLRGQNASR</sequence>